<dbReference type="AlphaFoldDB" id="A0A5E4FD27"/>
<organism evidence="2 3">
    <name type="scientific">Prunus dulcis</name>
    <name type="common">Almond</name>
    <name type="synonym">Amygdalus dulcis</name>
    <dbReference type="NCBI Taxonomy" id="3755"/>
    <lineage>
        <taxon>Eukaryota</taxon>
        <taxon>Viridiplantae</taxon>
        <taxon>Streptophyta</taxon>
        <taxon>Embryophyta</taxon>
        <taxon>Tracheophyta</taxon>
        <taxon>Spermatophyta</taxon>
        <taxon>Magnoliopsida</taxon>
        <taxon>eudicotyledons</taxon>
        <taxon>Gunneridae</taxon>
        <taxon>Pentapetalae</taxon>
        <taxon>rosids</taxon>
        <taxon>fabids</taxon>
        <taxon>Rosales</taxon>
        <taxon>Rosaceae</taxon>
        <taxon>Amygdaloideae</taxon>
        <taxon>Amygdaleae</taxon>
        <taxon>Prunus</taxon>
    </lineage>
</organism>
<dbReference type="Gramene" id="VVA26034">
    <property type="protein sequence ID" value="VVA26034"/>
    <property type="gene ID" value="Prudul26B000111"/>
</dbReference>
<gene>
    <name evidence="2" type="ORF">ALMOND_2B000111</name>
</gene>
<protein>
    <submittedName>
        <fullName evidence="2">Uncharacterized protein</fullName>
    </submittedName>
</protein>
<accession>A0A5E4FD27</accession>
<evidence type="ECO:0000313" key="3">
    <source>
        <dbReference type="Proteomes" id="UP000327085"/>
    </source>
</evidence>
<dbReference type="EMBL" id="CABIKO010000101">
    <property type="protein sequence ID" value="VVA26034.1"/>
    <property type="molecule type" value="Genomic_DNA"/>
</dbReference>
<sequence>MKRECSMGALMKRKELVQKSKSKVSSYVGIYRTKVGMRFACQGARVQCSKKVRSKEFGMGDLSSTQENGFQEVEKVLGVNNCSWVIDGSSRWRLLCFDSLLMRGRKKESKVLKEGAKGKKRRSCEEVISPSD</sequence>
<name>A0A5E4FD27_PRUDU</name>
<dbReference type="Proteomes" id="UP000327085">
    <property type="component" value="Chromosome 6"/>
</dbReference>
<evidence type="ECO:0000256" key="1">
    <source>
        <dbReference type="SAM" id="MobiDB-lite"/>
    </source>
</evidence>
<proteinExistence type="predicted"/>
<dbReference type="InParanoid" id="A0A5E4FD27"/>
<evidence type="ECO:0000313" key="2">
    <source>
        <dbReference type="EMBL" id="VVA26034.1"/>
    </source>
</evidence>
<feature type="region of interest" description="Disordered" evidence="1">
    <location>
        <begin position="111"/>
        <end position="132"/>
    </location>
</feature>
<reference evidence="3" key="1">
    <citation type="journal article" date="2020" name="Plant J.">
        <title>Transposons played a major role in the diversification between the closely related almond and peach genomes: results from the almond genome sequence.</title>
        <authorList>
            <person name="Alioto T."/>
            <person name="Alexiou K.G."/>
            <person name="Bardil A."/>
            <person name="Barteri F."/>
            <person name="Castanera R."/>
            <person name="Cruz F."/>
            <person name="Dhingra A."/>
            <person name="Duval H."/>
            <person name="Fernandez I Marti A."/>
            <person name="Frias L."/>
            <person name="Galan B."/>
            <person name="Garcia J.L."/>
            <person name="Howad W."/>
            <person name="Gomez-Garrido J."/>
            <person name="Gut M."/>
            <person name="Julca I."/>
            <person name="Morata J."/>
            <person name="Puigdomenech P."/>
            <person name="Ribeca P."/>
            <person name="Rubio Cabetas M.J."/>
            <person name="Vlasova A."/>
            <person name="Wirthensohn M."/>
            <person name="Garcia-Mas J."/>
            <person name="Gabaldon T."/>
            <person name="Casacuberta J.M."/>
            <person name="Arus P."/>
        </authorList>
    </citation>
    <scope>NUCLEOTIDE SEQUENCE [LARGE SCALE GENOMIC DNA]</scope>
    <source>
        <strain evidence="3">cv. Texas</strain>
    </source>
</reference>